<accession>A0A9D2LS81</accession>
<reference evidence="1" key="2">
    <citation type="submission" date="2021-04" db="EMBL/GenBank/DDBJ databases">
        <authorList>
            <person name="Gilroy R."/>
        </authorList>
    </citation>
    <scope>NUCLEOTIDE SEQUENCE</scope>
    <source>
        <strain evidence="1">ChiSjej1B19-5720</strain>
    </source>
</reference>
<name>A0A9D2LS81_9FIRM</name>
<sequence>MDYRSKAIHCVKNTVLPIQEKQFKECGCSLDEQYKKYGDTEGFFGKVIDPGHIYEVGYPKCVCPDVCSGKTADKTHCECSRQSILYILEHLLPDKRITVNTMETVLEGARMCRFYVVVE</sequence>
<evidence type="ECO:0000313" key="2">
    <source>
        <dbReference type="Proteomes" id="UP000823842"/>
    </source>
</evidence>
<comment type="caution">
    <text evidence="1">The sequence shown here is derived from an EMBL/GenBank/DDBJ whole genome shotgun (WGS) entry which is preliminary data.</text>
</comment>
<gene>
    <name evidence="1" type="ORF">IAA06_05325</name>
</gene>
<reference evidence="1" key="1">
    <citation type="journal article" date="2021" name="PeerJ">
        <title>Extensive microbial diversity within the chicken gut microbiome revealed by metagenomics and culture.</title>
        <authorList>
            <person name="Gilroy R."/>
            <person name="Ravi A."/>
            <person name="Getino M."/>
            <person name="Pursley I."/>
            <person name="Horton D.L."/>
            <person name="Alikhan N.F."/>
            <person name="Baker D."/>
            <person name="Gharbi K."/>
            <person name="Hall N."/>
            <person name="Watson M."/>
            <person name="Adriaenssens E.M."/>
            <person name="Foster-Nyarko E."/>
            <person name="Jarju S."/>
            <person name="Secka A."/>
            <person name="Antonio M."/>
            <person name="Oren A."/>
            <person name="Chaudhuri R.R."/>
            <person name="La Ragione R."/>
            <person name="Hildebrand F."/>
            <person name="Pallen M.J."/>
        </authorList>
    </citation>
    <scope>NUCLEOTIDE SEQUENCE</scope>
    <source>
        <strain evidence="1">ChiSjej1B19-5720</strain>
    </source>
</reference>
<protein>
    <submittedName>
        <fullName evidence="1">Uncharacterized protein</fullName>
    </submittedName>
</protein>
<proteinExistence type="predicted"/>
<dbReference type="EMBL" id="DWYZ01000102">
    <property type="protein sequence ID" value="HJB28196.1"/>
    <property type="molecule type" value="Genomic_DNA"/>
</dbReference>
<dbReference type="AlphaFoldDB" id="A0A9D2LS81"/>
<organism evidence="1 2">
    <name type="scientific">Candidatus Blautia faecavium</name>
    <dbReference type="NCBI Taxonomy" id="2838487"/>
    <lineage>
        <taxon>Bacteria</taxon>
        <taxon>Bacillati</taxon>
        <taxon>Bacillota</taxon>
        <taxon>Clostridia</taxon>
        <taxon>Lachnospirales</taxon>
        <taxon>Lachnospiraceae</taxon>
        <taxon>Blautia</taxon>
    </lineage>
</organism>
<dbReference type="Proteomes" id="UP000823842">
    <property type="component" value="Unassembled WGS sequence"/>
</dbReference>
<evidence type="ECO:0000313" key="1">
    <source>
        <dbReference type="EMBL" id="HJB28196.1"/>
    </source>
</evidence>